<evidence type="ECO:0000256" key="11">
    <source>
        <dbReference type="SAM" id="MobiDB-lite"/>
    </source>
</evidence>
<reference evidence="14" key="3">
    <citation type="submission" date="2025-09" db="UniProtKB">
        <authorList>
            <consortium name="Ensembl"/>
        </authorList>
    </citation>
    <scope>IDENTIFICATION</scope>
</reference>
<dbReference type="InterPro" id="IPR001610">
    <property type="entry name" value="PAC"/>
</dbReference>
<keyword evidence="9" id="KW-0379">Hydroxylation</keyword>
<reference evidence="14" key="2">
    <citation type="submission" date="2025-08" db="UniProtKB">
        <authorList>
            <consortium name="Ensembl"/>
        </authorList>
    </citation>
    <scope>IDENTIFICATION</scope>
</reference>
<dbReference type="eggNOG" id="KOG3558">
    <property type="taxonomic scope" value="Eukaryota"/>
</dbReference>
<feature type="compositionally biased region" description="Low complexity" evidence="11">
    <location>
        <begin position="420"/>
        <end position="458"/>
    </location>
</feature>
<dbReference type="FunFam" id="3.30.450.20:FF:000015">
    <property type="entry name" value="Hypoxia-inducible factor 1-alpha isoform 1"/>
    <property type="match status" value="1"/>
</dbReference>
<dbReference type="GO" id="GO:0005634">
    <property type="term" value="C:nucleus"/>
    <property type="evidence" value="ECO:0007669"/>
    <property type="project" value="UniProtKB-SubCell"/>
</dbReference>
<evidence type="ECO:0000313" key="14">
    <source>
        <dbReference type="Ensembl" id="ENSLACP00000020262.1"/>
    </source>
</evidence>
<evidence type="ECO:0000259" key="13">
    <source>
        <dbReference type="PROSITE" id="PS50888"/>
    </source>
</evidence>
<feature type="domain" description="BHLH" evidence="13">
    <location>
        <begin position="14"/>
        <end position="67"/>
    </location>
</feature>
<dbReference type="GO" id="GO:0000977">
    <property type="term" value="F:RNA polymerase II transcription regulatory region sequence-specific DNA binding"/>
    <property type="evidence" value="ECO:0007669"/>
    <property type="project" value="TreeGrafter"/>
</dbReference>
<keyword evidence="2" id="KW-0677">Repeat</keyword>
<dbReference type="SUPFAM" id="SSF55785">
    <property type="entry name" value="PYP-like sensor domain (PAS domain)"/>
    <property type="match status" value="2"/>
</dbReference>
<dbReference type="GO" id="GO:0046983">
    <property type="term" value="F:protein dimerization activity"/>
    <property type="evidence" value="ECO:0007669"/>
    <property type="project" value="InterPro"/>
</dbReference>
<dbReference type="GO" id="GO:0005737">
    <property type="term" value="C:cytoplasm"/>
    <property type="evidence" value="ECO:0007669"/>
    <property type="project" value="InterPro"/>
</dbReference>
<evidence type="ECO:0000256" key="4">
    <source>
        <dbReference type="ARBA" id="ARBA00023015"/>
    </source>
</evidence>
<dbReference type="InParanoid" id="H3BEE1"/>
<dbReference type="PANTHER" id="PTHR23043">
    <property type="entry name" value="HYPOXIA-INDUCIBLE FACTOR 1 ALPHA"/>
    <property type="match status" value="1"/>
</dbReference>
<dbReference type="HOGENOM" id="CLU_010044_3_0_1"/>
<evidence type="ECO:0000256" key="8">
    <source>
        <dbReference type="ARBA" id="ARBA00023242"/>
    </source>
</evidence>
<dbReference type="Bgee" id="ENSLACG00000017808">
    <property type="expression patterns" value="Expressed in muscle tissue and 2 other cell types or tissues"/>
</dbReference>
<feature type="domain" description="PAS" evidence="12">
    <location>
        <begin position="236"/>
        <end position="287"/>
    </location>
</feature>
<evidence type="ECO:0000256" key="7">
    <source>
        <dbReference type="ARBA" id="ARBA00023163"/>
    </source>
</evidence>
<dbReference type="GeneTree" id="ENSGT00940000155930"/>
<dbReference type="Ensembl" id="ENSLACT00000020402.1">
    <property type="protein sequence ID" value="ENSLACP00000020262.1"/>
    <property type="gene ID" value="ENSLACG00000017808.1"/>
</dbReference>
<dbReference type="Gene3D" id="3.30.450.20">
    <property type="entry name" value="PAS domain"/>
    <property type="match status" value="2"/>
</dbReference>
<dbReference type="PANTHER" id="PTHR23043:SF8">
    <property type="entry name" value="ENDOTHELIAL PAS DOMAIN-CONTAINING PROTEIN 1"/>
    <property type="match status" value="1"/>
</dbReference>
<dbReference type="SMART" id="SM00086">
    <property type="entry name" value="PAC"/>
    <property type="match status" value="1"/>
</dbReference>
<evidence type="ECO:0008006" key="16">
    <source>
        <dbReference type="Google" id="ProtNLM"/>
    </source>
</evidence>
<dbReference type="EMBL" id="AFYH01015971">
    <property type="status" value="NOT_ANNOTATED_CDS"/>
    <property type="molecule type" value="Genomic_DNA"/>
</dbReference>
<feature type="region of interest" description="Disordered" evidence="11">
    <location>
        <begin position="418"/>
        <end position="462"/>
    </location>
</feature>
<dbReference type="PROSITE" id="PS50112">
    <property type="entry name" value="PAS"/>
    <property type="match status" value="2"/>
</dbReference>
<feature type="domain" description="PAS" evidence="12">
    <location>
        <begin position="84"/>
        <end position="156"/>
    </location>
</feature>
<sequence length="838" mass="94505">MKVFVTPHRVCSEKRREKSRDAARCRRGKESEMFFHLAQQLPAPYSITSRLDKASIMRLTISYLRLRHLLSALTLKGEKEASGFPEETDLVFTALKGFLMVVSQTGEMIFLSDNATGFLGPTQVELVGQNLFDFIHPCDQEEIRNVLSLKHEISRKKQSKDCDFFVRMKCTLTNQGRMVNLKSASWKVLHCTGQVKLTPSHQGAPQGCLVLLCEPIPFPSELETPVSKEMFLTRHSLDMKFTYCDKRVKDLIGYQESELLGRSVYEYYHVLDADRIRKSHHNLFAKGQTSTGQYRMLCKHGGYVWVQTDASVIYSDRNSQPRCVICINYVLSRSLETEIIVSLEQTERLFKSWDVLHTDSMLPPEESRLPFRKLRESPEELVQLSPSPGDVVKSFDFTAQGEATCPVAMVIYPPPSSQATPLLTPNTRNTPPLTPPSTRTTPLLTPSTRTTPLLTPNTRRQHYNPRKNTFEVELIEKLFASDLDSQTRCSPQGDFNDLDLETLAPYIPMDGEDFELTPICQEHPSPEAKLKPLQESAGSAKHYQLPVMSLVPPQRTQPTVKDLLSALSKEQSRGQSLMAQGLAIGEISGGRSAGPSCCYGEARTCMHYGGIQQRILWPPDPPFSGVQFGPTYSPAPSRATAPPCFSSVFKRRPRARPPFHFTGRSVSALIFLLPADEVLLKPRAANSLKRKQELGFPPEQPFEECTRAGPREVEEILWKRKRLLSGFTKDCACSPRANRDPCWQNSGKTAFFFRQLCHVARLDCPQPPSRISESSQLFSNFPFFFPLADLTRYWLTSCPRFSVLPVLNSLDCEVNAPVHGRSRLLQGNELLRVLDQAA</sequence>
<evidence type="ECO:0000256" key="3">
    <source>
        <dbReference type="ARBA" id="ARBA00022843"/>
    </source>
</evidence>
<dbReference type="CDD" id="cd11433">
    <property type="entry name" value="bHLH-PAS_HIF"/>
    <property type="match status" value="1"/>
</dbReference>
<dbReference type="GO" id="GO:0005667">
    <property type="term" value="C:transcription regulator complex"/>
    <property type="evidence" value="ECO:0007669"/>
    <property type="project" value="InterPro"/>
</dbReference>
<feature type="modified residue" description="4-hydroxyproline" evidence="10">
    <location>
        <position position="505"/>
    </location>
</feature>
<dbReference type="InterPro" id="IPR013767">
    <property type="entry name" value="PAS_fold"/>
</dbReference>
<keyword evidence="7" id="KW-0804">Transcription</keyword>
<evidence type="ECO:0000313" key="15">
    <source>
        <dbReference type="Proteomes" id="UP000008672"/>
    </source>
</evidence>
<evidence type="ECO:0000259" key="12">
    <source>
        <dbReference type="PROSITE" id="PS50112"/>
    </source>
</evidence>
<keyword evidence="15" id="KW-1185">Reference proteome</keyword>
<dbReference type="Pfam" id="PF00989">
    <property type="entry name" value="PAS"/>
    <property type="match status" value="1"/>
</dbReference>
<dbReference type="InterPro" id="IPR011598">
    <property type="entry name" value="bHLH_dom"/>
</dbReference>
<evidence type="ECO:0000256" key="9">
    <source>
        <dbReference type="ARBA" id="ARBA00023278"/>
    </source>
</evidence>
<dbReference type="InterPro" id="IPR036638">
    <property type="entry name" value="HLH_DNA-bd_sf"/>
</dbReference>
<feature type="modified residue" description="4-hydroxyproline" evidence="10">
    <location>
        <position position="386"/>
    </location>
</feature>
<accession>H3BEE1</accession>
<feature type="modified residue" description="(3S)-3-hydroxyasparagine" evidence="10">
    <location>
        <position position="815"/>
    </location>
</feature>
<keyword evidence="4" id="KW-0805">Transcription regulation</keyword>
<dbReference type="Pfam" id="PF11413">
    <property type="entry name" value="HIF-1"/>
    <property type="match status" value="1"/>
</dbReference>
<dbReference type="STRING" id="7897.ENSLACP00000020262"/>
<dbReference type="SUPFAM" id="SSF47459">
    <property type="entry name" value="HLH, helix-loop-helix DNA-binding domain"/>
    <property type="match status" value="1"/>
</dbReference>
<keyword evidence="6" id="KW-0010">Activator</keyword>
<dbReference type="Pfam" id="PF08447">
    <property type="entry name" value="PAS_3"/>
    <property type="match status" value="1"/>
</dbReference>
<dbReference type="GO" id="GO:0071456">
    <property type="term" value="P:cellular response to hypoxia"/>
    <property type="evidence" value="ECO:0007669"/>
    <property type="project" value="TreeGrafter"/>
</dbReference>
<dbReference type="InterPro" id="IPR013655">
    <property type="entry name" value="PAS_fold_3"/>
</dbReference>
<dbReference type="SMART" id="SM00353">
    <property type="entry name" value="HLH"/>
    <property type="match status" value="1"/>
</dbReference>
<dbReference type="EMBL" id="AFYH01015969">
    <property type="status" value="NOT_ANNOTATED_CDS"/>
    <property type="molecule type" value="Genomic_DNA"/>
</dbReference>
<comment type="subcellular location">
    <subcellularLocation>
        <location evidence="1">Nucleus</location>
    </subcellularLocation>
</comment>
<dbReference type="InterPro" id="IPR021537">
    <property type="entry name" value="HIF_alpha-like"/>
</dbReference>
<gene>
    <name evidence="14" type="primary">LOC102354477</name>
</gene>
<name>H3BEE1_LATCH</name>
<keyword evidence="5" id="KW-0238">DNA-binding</keyword>
<dbReference type="PRINTS" id="PR00785">
    <property type="entry name" value="NCTRNSLOCATR"/>
</dbReference>
<evidence type="ECO:0000256" key="1">
    <source>
        <dbReference type="ARBA" id="ARBA00004123"/>
    </source>
</evidence>
<dbReference type="Proteomes" id="UP000008672">
    <property type="component" value="Unassembled WGS sequence"/>
</dbReference>
<dbReference type="Pfam" id="PF08778">
    <property type="entry name" value="HIF-1a_CTAD"/>
    <property type="match status" value="1"/>
</dbReference>
<dbReference type="InterPro" id="IPR001067">
    <property type="entry name" value="Nuc_translocat"/>
</dbReference>
<keyword evidence="3" id="KW-0832">Ubl conjugation</keyword>
<dbReference type="NCBIfam" id="TIGR00229">
    <property type="entry name" value="sensory_box"/>
    <property type="match status" value="1"/>
</dbReference>
<evidence type="ECO:0000256" key="10">
    <source>
        <dbReference type="PIRSR" id="PIRSR621537-50"/>
    </source>
</evidence>
<protein>
    <recommendedName>
        <fullName evidence="16">Endothelial PAS domain protein 1</fullName>
    </recommendedName>
</protein>
<organism evidence="14 15">
    <name type="scientific">Latimeria chalumnae</name>
    <name type="common">Coelacanth</name>
    <dbReference type="NCBI Taxonomy" id="7897"/>
    <lineage>
        <taxon>Eukaryota</taxon>
        <taxon>Metazoa</taxon>
        <taxon>Chordata</taxon>
        <taxon>Craniata</taxon>
        <taxon>Vertebrata</taxon>
        <taxon>Euteleostomi</taxon>
        <taxon>Coelacanthiformes</taxon>
        <taxon>Coelacanthidae</taxon>
        <taxon>Latimeria</taxon>
    </lineage>
</organism>
<evidence type="ECO:0000256" key="6">
    <source>
        <dbReference type="ARBA" id="ARBA00023159"/>
    </source>
</evidence>
<evidence type="ECO:0000256" key="5">
    <source>
        <dbReference type="ARBA" id="ARBA00023125"/>
    </source>
</evidence>
<evidence type="ECO:0000256" key="2">
    <source>
        <dbReference type="ARBA" id="ARBA00022737"/>
    </source>
</evidence>
<dbReference type="AlphaFoldDB" id="H3BEE1"/>
<dbReference type="Pfam" id="PF23171">
    <property type="entry name" value="bHLH_HIF1A"/>
    <property type="match status" value="1"/>
</dbReference>
<dbReference type="InterPro" id="IPR014887">
    <property type="entry name" value="HIF-1_CTAD"/>
</dbReference>
<proteinExistence type="predicted"/>
<keyword evidence="8" id="KW-0539">Nucleus</keyword>
<dbReference type="InterPro" id="IPR000014">
    <property type="entry name" value="PAS"/>
</dbReference>
<dbReference type="PROSITE" id="PS50888">
    <property type="entry name" value="BHLH"/>
    <property type="match status" value="1"/>
</dbReference>
<reference evidence="15" key="1">
    <citation type="submission" date="2011-08" db="EMBL/GenBank/DDBJ databases">
        <title>The draft genome of Latimeria chalumnae.</title>
        <authorList>
            <person name="Di Palma F."/>
            <person name="Alfoldi J."/>
            <person name="Johnson J."/>
            <person name="Berlin A."/>
            <person name="Gnerre S."/>
            <person name="Jaffe D."/>
            <person name="MacCallum I."/>
            <person name="Young S."/>
            <person name="Walker B.J."/>
            <person name="Lander E."/>
            <person name="Lindblad-Toh K."/>
        </authorList>
    </citation>
    <scope>NUCLEOTIDE SEQUENCE [LARGE SCALE GENOMIC DNA]</scope>
    <source>
        <strain evidence="15">Wild caught</strain>
    </source>
</reference>
<dbReference type="EMBL" id="AFYH01015970">
    <property type="status" value="NOT_ANNOTATED_CDS"/>
    <property type="molecule type" value="Genomic_DNA"/>
</dbReference>
<dbReference type="SMART" id="SM00091">
    <property type="entry name" value="PAS"/>
    <property type="match status" value="2"/>
</dbReference>
<dbReference type="InterPro" id="IPR035965">
    <property type="entry name" value="PAS-like_dom_sf"/>
</dbReference>
<dbReference type="GO" id="GO:0000981">
    <property type="term" value="F:DNA-binding transcription factor activity, RNA polymerase II-specific"/>
    <property type="evidence" value="ECO:0007669"/>
    <property type="project" value="TreeGrafter"/>
</dbReference>
<dbReference type="CDD" id="cd00130">
    <property type="entry name" value="PAS"/>
    <property type="match status" value="2"/>
</dbReference>